<evidence type="ECO:0000256" key="1">
    <source>
        <dbReference type="SAM" id="Coils"/>
    </source>
</evidence>
<sequence length="524" mass="58935">MSMIKRLVIRNALGIKELVVNAGHVNLIRGGNERGKTSILECIEKALYNQQRRAKFVRTGEDQAYLELETDDGLKVERSIPAEGDPSAKVTIKGHPITTPESYLKELFGVVGKRKGDVFAFNPVDFMAKKDTEQTGILLGMLPISVTAEDAAEWFGPDQIPAVDYSKHGLQVVREMEKWWYDGRHQANSDVRSAEAELDAVRKNLPDNYRLEDWENVQLSAMYDQIRAIENVNSTREKAQLVIDRYDQDVANIKNKYQLQANEAQDFRNFKAQQALGEVNKAKLEIEAQLTDINNQIAELEKQRAVLVERWNNLNDTGLQAKTEALDLQLQEALKGIEANKQRELDQQAETKKNAETYLANNPAVDPEPLQFKAKHAEEMKGFIPLAKQVAEIANRLKGYEERATLLDRFVQICRAKPAELLATVELPLEGLGVDENGMVTIKGLPLSNLSTSKQVRVCLDIARAYAKDNPLKLICVDKLEHLDATVKAEFLKQILVDKAFQYFVTEVTDGDLVIETEAVANAH</sequence>
<protein>
    <recommendedName>
        <fullName evidence="4">Rad50/SbcC-type AAA domain-containing protein</fullName>
    </recommendedName>
</protein>
<dbReference type="EMBL" id="JAUOZS010000001">
    <property type="protein sequence ID" value="MDT8902222.1"/>
    <property type="molecule type" value="Genomic_DNA"/>
</dbReference>
<feature type="coiled-coil region" evidence="1">
    <location>
        <begin position="229"/>
        <end position="317"/>
    </location>
</feature>
<dbReference type="Gene3D" id="3.40.50.300">
    <property type="entry name" value="P-loop containing nucleotide triphosphate hydrolases"/>
    <property type="match status" value="1"/>
</dbReference>
<dbReference type="Proteomes" id="UP001254848">
    <property type="component" value="Unassembled WGS sequence"/>
</dbReference>
<dbReference type="InterPro" id="IPR027417">
    <property type="entry name" value="P-loop_NTPase"/>
</dbReference>
<evidence type="ECO:0000313" key="2">
    <source>
        <dbReference type="EMBL" id="MDT8902222.1"/>
    </source>
</evidence>
<accession>A0ABU3P0W1</accession>
<evidence type="ECO:0008006" key="4">
    <source>
        <dbReference type="Google" id="ProtNLM"/>
    </source>
</evidence>
<reference evidence="2 3" key="1">
    <citation type="submission" date="2023-07" db="EMBL/GenBank/DDBJ databases">
        <title>The novel representative of Negativicutes class, Anaeroselena agilis gen. nov. sp. nov.</title>
        <authorList>
            <person name="Prokofeva M.I."/>
            <person name="Elcheninov A.G."/>
            <person name="Klyukina A."/>
            <person name="Kublanov I.V."/>
            <person name="Frolov E.N."/>
            <person name="Podosokorskaya O.A."/>
        </authorList>
    </citation>
    <scope>NUCLEOTIDE SEQUENCE [LARGE SCALE GENOMIC DNA]</scope>
    <source>
        <strain evidence="2 3">4137-cl</strain>
    </source>
</reference>
<organism evidence="2 3">
    <name type="scientific">Anaeroselena agilis</name>
    <dbReference type="NCBI Taxonomy" id="3063788"/>
    <lineage>
        <taxon>Bacteria</taxon>
        <taxon>Bacillati</taxon>
        <taxon>Bacillota</taxon>
        <taxon>Negativicutes</taxon>
        <taxon>Acetonemataceae</taxon>
        <taxon>Anaeroselena</taxon>
    </lineage>
</organism>
<name>A0ABU3P0W1_9FIRM</name>
<keyword evidence="1" id="KW-0175">Coiled coil</keyword>
<gene>
    <name evidence="2" type="ORF">Q4T40_13275</name>
</gene>
<dbReference type="RefSeq" id="WP_413780708.1">
    <property type="nucleotide sequence ID" value="NZ_JAUOZS010000001.1"/>
</dbReference>
<proteinExistence type="predicted"/>
<evidence type="ECO:0000313" key="3">
    <source>
        <dbReference type="Proteomes" id="UP001254848"/>
    </source>
</evidence>
<comment type="caution">
    <text evidence="2">The sequence shown here is derived from an EMBL/GenBank/DDBJ whole genome shotgun (WGS) entry which is preliminary data.</text>
</comment>
<dbReference type="SUPFAM" id="SSF52540">
    <property type="entry name" value="P-loop containing nucleoside triphosphate hydrolases"/>
    <property type="match status" value="1"/>
</dbReference>
<keyword evidence="3" id="KW-1185">Reference proteome</keyword>